<dbReference type="GO" id="GO:0016706">
    <property type="term" value="F:2-oxoglutarate-dependent dioxygenase activity"/>
    <property type="evidence" value="ECO:0007669"/>
    <property type="project" value="TreeGrafter"/>
</dbReference>
<dbReference type="SUPFAM" id="SSF51197">
    <property type="entry name" value="Clavaminate synthase-like"/>
    <property type="match status" value="1"/>
</dbReference>
<dbReference type="InterPro" id="IPR003819">
    <property type="entry name" value="TauD/TfdA-like"/>
</dbReference>
<dbReference type="GO" id="GO:0046872">
    <property type="term" value="F:metal ion binding"/>
    <property type="evidence" value="ECO:0007669"/>
    <property type="project" value="UniProtKB-KW"/>
</dbReference>
<dbReference type="InterPro" id="IPR042098">
    <property type="entry name" value="TauD-like_sf"/>
</dbReference>
<reference evidence="7" key="1">
    <citation type="submission" date="2020-05" db="EMBL/GenBank/DDBJ databases">
        <authorList>
            <person name="Chiriac C."/>
            <person name="Salcher M."/>
            <person name="Ghai R."/>
            <person name="Kavagutti S V."/>
        </authorList>
    </citation>
    <scope>NUCLEOTIDE SEQUENCE</scope>
</reference>
<protein>
    <submittedName>
        <fullName evidence="7">Unannotated protein</fullName>
    </submittedName>
</protein>
<keyword evidence="3" id="KW-0223">Dioxygenase</keyword>
<evidence type="ECO:0000256" key="3">
    <source>
        <dbReference type="ARBA" id="ARBA00022964"/>
    </source>
</evidence>
<dbReference type="PANTHER" id="PTHR30468:SF1">
    <property type="entry name" value="ALPHA-KETOGLUTARATE-DEPENDENT SULFONATE DIOXYGENASE"/>
    <property type="match status" value="1"/>
</dbReference>
<dbReference type="Pfam" id="PF02668">
    <property type="entry name" value="TauD"/>
    <property type="match status" value="1"/>
</dbReference>
<evidence type="ECO:0000313" key="7">
    <source>
        <dbReference type="EMBL" id="CAB4622704.1"/>
    </source>
</evidence>
<evidence type="ECO:0000259" key="6">
    <source>
        <dbReference type="Pfam" id="PF02668"/>
    </source>
</evidence>
<keyword evidence="5" id="KW-0408">Iron</keyword>
<gene>
    <name evidence="7" type="ORF">UFOPK1835_01916</name>
</gene>
<comment type="similarity">
    <text evidence="1">Belongs to the TfdA dioxygenase family.</text>
</comment>
<evidence type="ECO:0000256" key="1">
    <source>
        <dbReference type="ARBA" id="ARBA00005896"/>
    </source>
</evidence>
<evidence type="ECO:0000256" key="5">
    <source>
        <dbReference type="ARBA" id="ARBA00023004"/>
    </source>
</evidence>
<feature type="domain" description="TauD/TfdA-like" evidence="6">
    <location>
        <begin position="5"/>
        <end position="254"/>
    </location>
</feature>
<organism evidence="7">
    <name type="scientific">freshwater metagenome</name>
    <dbReference type="NCBI Taxonomy" id="449393"/>
    <lineage>
        <taxon>unclassified sequences</taxon>
        <taxon>metagenomes</taxon>
        <taxon>ecological metagenomes</taxon>
    </lineage>
</organism>
<accession>A0A6J6IF41</accession>
<sequence>MTLTITPRPQALGATVTGLDLSGGLTDETVAELHAAWLEHLVLFFPRIDLDLDQHIELGSKFGRLAATTTGDDDYRGQQTTGPNGEVLVLDASKPQGRANAWHTDVTFAEIPPKGSLLAMQICPAKGGDTLWSNQYAAYEALSPALKDMIDGLDAMHGRPGLTGLNPHPMVTVHPETGRKALFVNRGWTTSIVGMGQNESVGVLAALFNHAEKPEFNTRWTWTPGDAALWDNRCTMHYAVNDYEEAPRILHRVTIYDR</sequence>
<dbReference type="InterPro" id="IPR051323">
    <property type="entry name" value="AtsK-like"/>
</dbReference>
<proteinExistence type="inferred from homology"/>
<dbReference type="AlphaFoldDB" id="A0A6J6IF41"/>
<keyword evidence="4" id="KW-0560">Oxidoreductase</keyword>
<dbReference type="PANTHER" id="PTHR30468">
    <property type="entry name" value="ALPHA-KETOGLUTARATE-DEPENDENT SULFONATE DIOXYGENASE"/>
    <property type="match status" value="1"/>
</dbReference>
<evidence type="ECO:0000256" key="4">
    <source>
        <dbReference type="ARBA" id="ARBA00023002"/>
    </source>
</evidence>
<dbReference type="Gene3D" id="3.60.130.10">
    <property type="entry name" value="Clavaminate synthase-like"/>
    <property type="match status" value="1"/>
</dbReference>
<dbReference type="EMBL" id="CAEZUP010000116">
    <property type="protein sequence ID" value="CAB4622704.1"/>
    <property type="molecule type" value="Genomic_DNA"/>
</dbReference>
<name>A0A6J6IF41_9ZZZZ</name>
<keyword evidence="2" id="KW-0479">Metal-binding</keyword>
<dbReference type="GO" id="GO:0005737">
    <property type="term" value="C:cytoplasm"/>
    <property type="evidence" value="ECO:0007669"/>
    <property type="project" value="TreeGrafter"/>
</dbReference>
<evidence type="ECO:0000256" key="2">
    <source>
        <dbReference type="ARBA" id="ARBA00022723"/>
    </source>
</evidence>